<reference evidence="2 3" key="1">
    <citation type="journal article" date="2020" name="Genes (Basel)">
        <title>Genomic Comparison of Insect Gut Symbionts from Divergent Burkholderia Subclades.</title>
        <authorList>
            <person name="Takeshita K."/>
            <person name="Kikuchi Y."/>
        </authorList>
    </citation>
    <scope>NUCLEOTIDE SEQUENCE [LARGE SCALE GENOMIC DNA]</scope>
    <source>
        <strain evidence="2 3">PGU16</strain>
        <plasmid evidence="2 3">PPGU16_p3</plasmid>
    </source>
</reference>
<accession>A0A7I8C2X9</accession>
<evidence type="ECO:0000313" key="3">
    <source>
        <dbReference type="Proteomes" id="UP000510888"/>
    </source>
</evidence>
<dbReference type="AlphaFoldDB" id="A0A7I8C2X9"/>
<name>A0A7I8C2X9_9BURK</name>
<dbReference type="InterPro" id="IPR004914">
    <property type="entry name" value="Antirestrict"/>
</dbReference>
<protein>
    <submittedName>
        <fullName evidence="2">Antirestriction protein</fullName>
    </submittedName>
</protein>
<dbReference type="Gene3D" id="3.30.70.3580">
    <property type="entry name" value="Antirestriction protein"/>
    <property type="match status" value="1"/>
</dbReference>
<dbReference type="InterPro" id="IPR042297">
    <property type="entry name" value="Antirestriction_sf"/>
</dbReference>
<keyword evidence="3" id="KW-1185">Reference proteome</keyword>
<comment type="similarity">
    <text evidence="1">Belongs to the antirestriction protein family.</text>
</comment>
<sequence length="141" mass="15948">MNTQTETVSITPALVAEGSRVTTMASFFGRYAVMFESYVYGSMKRLAGENQYTGGYWNFYRLSNSGFYMAPSHDQAFHLSNAENYFEGSVTPDAAGIIASLFALGQLCNRTGIEEHIELYYALREYAHQHPERRLIFKAID</sequence>
<keyword evidence="2" id="KW-0614">Plasmid</keyword>
<dbReference type="KEGG" id="plad:PPGU16_84610"/>
<dbReference type="RefSeq" id="WP_180727815.1">
    <property type="nucleotide sequence ID" value="NZ_AP023178.1"/>
</dbReference>
<gene>
    <name evidence="2" type="ORF">PPGU16_84610</name>
</gene>
<organism evidence="2 3">
    <name type="scientific">Paraburkholderia largidicola</name>
    <dbReference type="NCBI Taxonomy" id="3014751"/>
    <lineage>
        <taxon>Bacteria</taxon>
        <taxon>Pseudomonadati</taxon>
        <taxon>Pseudomonadota</taxon>
        <taxon>Betaproteobacteria</taxon>
        <taxon>Burkholderiales</taxon>
        <taxon>Burkholderiaceae</taxon>
        <taxon>Paraburkholderia</taxon>
    </lineage>
</organism>
<proteinExistence type="inferred from homology"/>
<dbReference type="Pfam" id="PF03230">
    <property type="entry name" value="Antirestrict"/>
    <property type="match status" value="1"/>
</dbReference>
<evidence type="ECO:0000256" key="1">
    <source>
        <dbReference type="ARBA" id="ARBA00008618"/>
    </source>
</evidence>
<dbReference type="Proteomes" id="UP000510888">
    <property type="component" value="Plasmid PPGU16_p3"/>
</dbReference>
<evidence type="ECO:0000313" key="2">
    <source>
        <dbReference type="EMBL" id="BCF95394.1"/>
    </source>
</evidence>
<geneLocation type="plasmid" evidence="2 3">
    <name>PPGU16_p3</name>
</geneLocation>
<dbReference type="EMBL" id="AP023178">
    <property type="protein sequence ID" value="BCF95394.1"/>
    <property type="molecule type" value="Genomic_DNA"/>
</dbReference>